<keyword evidence="1" id="KW-1133">Transmembrane helix</keyword>
<organism evidence="2 3">
    <name type="scientific">Caenorhabditis auriculariae</name>
    <dbReference type="NCBI Taxonomy" id="2777116"/>
    <lineage>
        <taxon>Eukaryota</taxon>
        <taxon>Metazoa</taxon>
        <taxon>Ecdysozoa</taxon>
        <taxon>Nematoda</taxon>
        <taxon>Chromadorea</taxon>
        <taxon>Rhabditida</taxon>
        <taxon>Rhabditina</taxon>
        <taxon>Rhabditomorpha</taxon>
        <taxon>Rhabditoidea</taxon>
        <taxon>Rhabditidae</taxon>
        <taxon>Peloderinae</taxon>
        <taxon>Caenorhabditis</taxon>
    </lineage>
</organism>
<keyword evidence="1" id="KW-0472">Membrane</keyword>
<keyword evidence="3" id="KW-1185">Reference proteome</keyword>
<dbReference type="EMBL" id="CAJGYM010000019">
    <property type="protein sequence ID" value="CAD6191119.1"/>
    <property type="molecule type" value="Genomic_DNA"/>
</dbReference>
<gene>
    <name evidence="2" type="ORF">CAUJ_LOCUS7038</name>
</gene>
<evidence type="ECO:0000313" key="3">
    <source>
        <dbReference type="Proteomes" id="UP000835052"/>
    </source>
</evidence>
<proteinExistence type="predicted"/>
<dbReference type="AlphaFoldDB" id="A0A8S1H5U7"/>
<evidence type="ECO:0000256" key="1">
    <source>
        <dbReference type="SAM" id="Phobius"/>
    </source>
</evidence>
<name>A0A8S1H5U7_9PELO</name>
<feature type="transmembrane region" description="Helical" evidence="1">
    <location>
        <begin position="31"/>
        <end position="53"/>
    </location>
</feature>
<keyword evidence="1" id="KW-0812">Transmembrane</keyword>
<accession>A0A8S1H5U7</accession>
<reference evidence="2" key="1">
    <citation type="submission" date="2020-10" db="EMBL/GenBank/DDBJ databases">
        <authorList>
            <person name="Kikuchi T."/>
        </authorList>
    </citation>
    <scope>NUCLEOTIDE SEQUENCE</scope>
    <source>
        <strain evidence="2">NKZ352</strain>
    </source>
</reference>
<protein>
    <submittedName>
        <fullName evidence="2">Uncharacterized protein</fullName>
    </submittedName>
</protein>
<evidence type="ECO:0000313" key="2">
    <source>
        <dbReference type="EMBL" id="CAD6191119.1"/>
    </source>
</evidence>
<sequence length="94" mass="10659">MELQGRAGEFLQKIQTNITQNGNGTAKEDQIPFPILAILHILLALATLVVFFLQDEMHVAELEGGADEHLHQEDVSEDDAYLDDQDEFFDDDDW</sequence>
<comment type="caution">
    <text evidence="2">The sequence shown here is derived from an EMBL/GenBank/DDBJ whole genome shotgun (WGS) entry which is preliminary data.</text>
</comment>
<dbReference type="Proteomes" id="UP000835052">
    <property type="component" value="Unassembled WGS sequence"/>
</dbReference>